<keyword evidence="6" id="KW-0255">Endonuclease</keyword>
<feature type="region of interest" description="Disordered" evidence="14">
    <location>
        <begin position="17"/>
        <end position="305"/>
    </location>
</feature>
<evidence type="ECO:0000313" key="16">
    <source>
        <dbReference type="EMBL" id="KAK7733078.1"/>
    </source>
</evidence>
<evidence type="ECO:0000256" key="5">
    <source>
        <dbReference type="ARBA" id="ARBA00022723"/>
    </source>
</evidence>
<evidence type="ECO:0000256" key="13">
    <source>
        <dbReference type="ARBA" id="ARBA00023254"/>
    </source>
</evidence>
<dbReference type="InterPro" id="IPR006166">
    <property type="entry name" value="ERCC4_domain"/>
</dbReference>
<keyword evidence="12" id="KW-0539">Nucleus</keyword>
<keyword evidence="8" id="KW-0378">Hydrolase</keyword>
<feature type="compositionally biased region" description="Low complexity" evidence="14">
    <location>
        <begin position="471"/>
        <end position="481"/>
    </location>
</feature>
<feature type="compositionally biased region" description="Basic and acidic residues" evidence="14">
    <location>
        <begin position="190"/>
        <end position="207"/>
    </location>
</feature>
<dbReference type="GO" id="GO:0000712">
    <property type="term" value="P:resolution of meiotic recombination intermediates"/>
    <property type="evidence" value="ECO:0007669"/>
    <property type="project" value="TreeGrafter"/>
</dbReference>
<comment type="caution">
    <text evidence="16">The sequence shown here is derived from an EMBL/GenBank/DDBJ whole genome shotgun (WGS) entry which is preliminary data.</text>
</comment>
<feature type="compositionally biased region" description="Polar residues" evidence="14">
    <location>
        <begin position="242"/>
        <end position="253"/>
    </location>
</feature>
<dbReference type="InterPro" id="IPR047521">
    <property type="entry name" value="XPF_nuclease_EME1_ascomycetes"/>
</dbReference>
<dbReference type="FunFam" id="1.10.150.670:FF:000004">
    <property type="entry name" value="Crossover junction endonuclease EME1"/>
    <property type="match status" value="1"/>
</dbReference>
<keyword evidence="4" id="KW-0540">Nuclease</keyword>
<feature type="domain" description="ERCC4" evidence="15">
    <location>
        <begin position="324"/>
        <end position="616"/>
    </location>
</feature>
<dbReference type="AlphaFoldDB" id="A0AAN9TYG3"/>
<name>A0AAN9TYG3_9PEZI</name>
<accession>A0AAN9TYG3</accession>
<evidence type="ECO:0000256" key="3">
    <source>
        <dbReference type="ARBA" id="ARBA00005313"/>
    </source>
</evidence>
<feature type="compositionally biased region" description="Polar residues" evidence="14">
    <location>
        <begin position="39"/>
        <end position="59"/>
    </location>
</feature>
<evidence type="ECO:0000256" key="2">
    <source>
        <dbReference type="ARBA" id="ARBA00004123"/>
    </source>
</evidence>
<dbReference type="SMART" id="SM00891">
    <property type="entry name" value="ERCC4"/>
    <property type="match status" value="1"/>
</dbReference>
<keyword evidence="5" id="KW-0479">Metal-binding</keyword>
<evidence type="ECO:0000256" key="8">
    <source>
        <dbReference type="ARBA" id="ARBA00022801"/>
    </source>
</evidence>
<dbReference type="GO" id="GO:0006302">
    <property type="term" value="P:double-strand break repair"/>
    <property type="evidence" value="ECO:0007669"/>
    <property type="project" value="TreeGrafter"/>
</dbReference>
<evidence type="ECO:0000256" key="7">
    <source>
        <dbReference type="ARBA" id="ARBA00022763"/>
    </source>
</evidence>
<dbReference type="GO" id="GO:0008821">
    <property type="term" value="F:crossover junction DNA endonuclease activity"/>
    <property type="evidence" value="ECO:0007669"/>
    <property type="project" value="TreeGrafter"/>
</dbReference>
<feature type="region of interest" description="Disordered" evidence="14">
    <location>
        <begin position="471"/>
        <end position="508"/>
    </location>
</feature>
<protein>
    <recommendedName>
        <fullName evidence="15">ERCC4 domain-containing protein</fullName>
    </recommendedName>
</protein>
<proteinExistence type="inferred from homology"/>
<dbReference type="GO" id="GO:0031573">
    <property type="term" value="P:mitotic intra-S DNA damage checkpoint signaling"/>
    <property type="evidence" value="ECO:0007669"/>
    <property type="project" value="TreeGrafter"/>
</dbReference>
<dbReference type="EMBL" id="JAJSPL020000048">
    <property type="protein sequence ID" value="KAK7733078.1"/>
    <property type="molecule type" value="Genomic_DNA"/>
</dbReference>
<dbReference type="GO" id="GO:0031297">
    <property type="term" value="P:replication fork processing"/>
    <property type="evidence" value="ECO:0007669"/>
    <property type="project" value="TreeGrafter"/>
</dbReference>
<dbReference type="Gene3D" id="1.10.150.670">
    <property type="entry name" value="Crossover junction endonuclease EME1, DNA-binding domain"/>
    <property type="match status" value="1"/>
</dbReference>
<evidence type="ECO:0000256" key="1">
    <source>
        <dbReference type="ARBA" id="ARBA00001946"/>
    </source>
</evidence>
<reference evidence="16 17" key="1">
    <citation type="journal article" date="2023" name="PLoS ONE">
        <title>Cytospora paraplurivora sp. nov. isolated from orchards with fruit tree decline syndrome in Ontario, Canada.</title>
        <authorList>
            <person name="Ilyukhin E."/>
            <person name="Nguyen H.D.T."/>
            <person name="Castle A.J."/>
            <person name="Ellouze W."/>
        </authorList>
    </citation>
    <scope>NUCLEOTIDE SEQUENCE [LARGE SCALE GENOMIC DNA]</scope>
    <source>
        <strain evidence="16 17">FDS-564</strain>
    </source>
</reference>
<evidence type="ECO:0000256" key="6">
    <source>
        <dbReference type="ARBA" id="ARBA00022759"/>
    </source>
</evidence>
<evidence type="ECO:0000259" key="15">
    <source>
        <dbReference type="SMART" id="SM00891"/>
    </source>
</evidence>
<feature type="compositionally biased region" description="Basic and acidic residues" evidence="14">
    <location>
        <begin position="115"/>
        <end position="128"/>
    </location>
</feature>
<dbReference type="InterPro" id="IPR042530">
    <property type="entry name" value="EME1/EME2_C"/>
</dbReference>
<evidence type="ECO:0000256" key="11">
    <source>
        <dbReference type="ARBA" id="ARBA00023204"/>
    </source>
</evidence>
<evidence type="ECO:0000256" key="12">
    <source>
        <dbReference type="ARBA" id="ARBA00023242"/>
    </source>
</evidence>
<keyword evidence="13" id="KW-0469">Meiosis</keyword>
<dbReference type="GO" id="GO:0003677">
    <property type="term" value="F:DNA binding"/>
    <property type="evidence" value="ECO:0007669"/>
    <property type="project" value="InterPro"/>
</dbReference>
<dbReference type="Proteomes" id="UP001320245">
    <property type="component" value="Unassembled WGS sequence"/>
</dbReference>
<evidence type="ECO:0000256" key="14">
    <source>
        <dbReference type="SAM" id="MobiDB-lite"/>
    </source>
</evidence>
<evidence type="ECO:0000256" key="10">
    <source>
        <dbReference type="ARBA" id="ARBA00023172"/>
    </source>
</evidence>
<sequence>MTDEFLFLSDGLDATIDIRDDDSDPFHSRPTKKPRTSGYLPTTSARGPSNRNIQRSTSAAAKVSGGGPAVLQPAGLKRWSTAVDPIQTTSSPRAPLSSDKGTTISSDPFASSPRQVERIFDLSKHDEDPFSSPPGPKEKGIMASITTRKRAASPEIHGSSPQRARSKAPAPPKGPIGWDHISSSAPESSCKADEWEQDARPAREGFTRSHSGGIDLGDLADIPISSDDDDDFPEIDNITKPPRSSSYNASSKIGTMPRASVSKPTTSKTKTTAEEKAAAREAEKRRKQREKEEAREQKRQEKERAAALAEVNKIRTNKNASTPEMIVDLPSSMNPSIRLQAETLLEDLSVKHHTYSSPVKDVVKWRRRVKATFNDEAGYWEPIQQERIEPEKHAMVLMTAAEFVELALGAEGSDLESHALQMRRHYEGHAIIYLIEGLTPWMRKNRNVRNRQFQSAVRNAGAEAVDTTSTAAAAAAAASDPTAPPPSSQAPQGGRRRKAPPKPPPRYIDEDAVEDALLQLQVAHSALVHHTSAPVETAQWVAVFTQHISTVPYRRQRDAAGASAAFCMESGQVRTGDSAADTYARMLQEVGRVTAPIACAVAHEFPTARGLVRGMEEGGPLVLEGIRRGANRDGAFTDRSIGPAVSRRLYKVFMGRDEGSTDI</sequence>
<dbReference type="Pfam" id="PF02732">
    <property type="entry name" value="ERCC4"/>
    <property type="match status" value="1"/>
</dbReference>
<keyword evidence="11" id="KW-0234">DNA repair</keyword>
<keyword evidence="7" id="KW-0227">DNA damage</keyword>
<dbReference type="Gene3D" id="3.40.50.10130">
    <property type="match status" value="1"/>
</dbReference>
<dbReference type="GO" id="GO:0046872">
    <property type="term" value="F:metal ion binding"/>
    <property type="evidence" value="ECO:0007669"/>
    <property type="project" value="UniProtKB-KW"/>
</dbReference>
<comment type="cofactor">
    <cofactor evidence="1">
        <name>Mg(2+)</name>
        <dbReference type="ChEBI" id="CHEBI:18420"/>
    </cofactor>
</comment>
<feature type="compositionally biased region" description="Polar residues" evidence="14">
    <location>
        <begin position="99"/>
        <end position="114"/>
    </location>
</feature>
<dbReference type="GO" id="GO:0005634">
    <property type="term" value="C:nucleus"/>
    <property type="evidence" value="ECO:0007669"/>
    <property type="project" value="UniProtKB-SubCell"/>
</dbReference>
<dbReference type="PANTHER" id="PTHR21077:SF5">
    <property type="entry name" value="CROSSOVER JUNCTION ENDONUCLEASE MMS4"/>
    <property type="match status" value="1"/>
</dbReference>
<keyword evidence="10" id="KW-0233">DNA recombination</keyword>
<comment type="similarity">
    <text evidence="3">Belongs to the EME1/MMS4 family.</text>
</comment>
<gene>
    <name evidence="16" type="ORF">SLS53_008265</name>
</gene>
<dbReference type="InterPro" id="IPR033310">
    <property type="entry name" value="Mms4/EME1/EME2"/>
</dbReference>
<dbReference type="PANTHER" id="PTHR21077">
    <property type="entry name" value="EME1 PROTEIN"/>
    <property type="match status" value="1"/>
</dbReference>
<dbReference type="CDD" id="cd20085">
    <property type="entry name" value="XPF_nuclease_Mms4"/>
    <property type="match status" value="1"/>
</dbReference>
<evidence type="ECO:0000256" key="9">
    <source>
        <dbReference type="ARBA" id="ARBA00022842"/>
    </source>
</evidence>
<evidence type="ECO:0000256" key="4">
    <source>
        <dbReference type="ARBA" id="ARBA00022722"/>
    </source>
</evidence>
<keyword evidence="17" id="KW-1185">Reference proteome</keyword>
<keyword evidence="9" id="KW-0460">Magnesium</keyword>
<comment type="subcellular location">
    <subcellularLocation>
        <location evidence="2">Nucleus</location>
    </subcellularLocation>
</comment>
<dbReference type="GO" id="GO:0048476">
    <property type="term" value="C:Holliday junction resolvase complex"/>
    <property type="evidence" value="ECO:0007669"/>
    <property type="project" value="InterPro"/>
</dbReference>
<organism evidence="16 17">
    <name type="scientific">Cytospora paraplurivora</name>
    <dbReference type="NCBI Taxonomy" id="2898453"/>
    <lineage>
        <taxon>Eukaryota</taxon>
        <taxon>Fungi</taxon>
        <taxon>Dikarya</taxon>
        <taxon>Ascomycota</taxon>
        <taxon>Pezizomycotina</taxon>
        <taxon>Sordariomycetes</taxon>
        <taxon>Sordariomycetidae</taxon>
        <taxon>Diaporthales</taxon>
        <taxon>Cytosporaceae</taxon>
        <taxon>Cytospora</taxon>
    </lineage>
</organism>
<evidence type="ECO:0000313" key="17">
    <source>
        <dbReference type="Proteomes" id="UP001320245"/>
    </source>
</evidence>
<feature type="compositionally biased region" description="Basic and acidic residues" evidence="14">
    <location>
        <begin position="271"/>
        <end position="305"/>
    </location>
</feature>